<dbReference type="EMBL" id="ULHB01000104">
    <property type="protein sequence ID" value="SYW82333.1"/>
    <property type="molecule type" value="Genomic_DNA"/>
</dbReference>
<reference evidence="3" key="1">
    <citation type="submission" date="2018-08" db="EMBL/GenBank/DDBJ databases">
        <authorList>
            <person name="Guldener U."/>
        </authorList>
    </citation>
    <scope>NUCLEOTIDE SEQUENCE</scope>
    <source>
        <strain evidence="3">UB2</strain>
    </source>
</reference>
<protein>
    <submittedName>
        <fullName evidence="3">Related to 3-hydroxyacyl-CoA dehydrogenase</fullName>
    </submittedName>
</protein>
<dbReference type="PROSITE" id="PS00061">
    <property type="entry name" value="ADH_SHORT"/>
    <property type="match status" value="1"/>
</dbReference>
<dbReference type="Gene3D" id="3.40.50.720">
    <property type="entry name" value="NAD(P)-binding Rossmann-like Domain"/>
    <property type="match status" value="1"/>
</dbReference>
<dbReference type="InterPro" id="IPR036291">
    <property type="entry name" value="NAD(P)-bd_dom_sf"/>
</dbReference>
<keyword evidence="2" id="KW-0560">Oxidoreductase</keyword>
<dbReference type="SUPFAM" id="SSF51735">
    <property type="entry name" value="NAD(P)-binding Rossmann-fold domains"/>
    <property type="match status" value="1"/>
</dbReference>
<evidence type="ECO:0000256" key="1">
    <source>
        <dbReference type="ARBA" id="ARBA00022857"/>
    </source>
</evidence>
<dbReference type="GO" id="GO:0016491">
    <property type="term" value="F:oxidoreductase activity"/>
    <property type="evidence" value="ECO:0007669"/>
    <property type="project" value="UniProtKB-KW"/>
</dbReference>
<name>A0A8H8TV29_9BASI</name>
<dbReference type="PANTHER" id="PTHR43658:SF8">
    <property type="entry name" value="17-BETA-HYDROXYSTEROID DEHYDROGENASE 14-RELATED"/>
    <property type="match status" value="1"/>
</dbReference>
<comment type="caution">
    <text evidence="3">The sequence shown here is derived from an EMBL/GenBank/DDBJ whole genome shotgun (WGS) entry which is preliminary data.</text>
</comment>
<keyword evidence="1" id="KW-0521">NADP</keyword>
<keyword evidence="4" id="KW-1185">Reference proteome</keyword>
<dbReference type="InterPro" id="IPR020904">
    <property type="entry name" value="Sc_DH/Rdtase_CS"/>
</dbReference>
<dbReference type="InterPro" id="IPR002347">
    <property type="entry name" value="SDR_fam"/>
</dbReference>
<evidence type="ECO:0000313" key="4">
    <source>
        <dbReference type="Proteomes" id="UP000658997"/>
    </source>
</evidence>
<dbReference type="PRINTS" id="PR00081">
    <property type="entry name" value="GDHRDH"/>
</dbReference>
<dbReference type="AlphaFoldDB" id="A0A8H8TV29"/>
<dbReference type="PANTHER" id="PTHR43658">
    <property type="entry name" value="SHORT-CHAIN DEHYDROGENASE/REDUCTASE"/>
    <property type="match status" value="1"/>
</dbReference>
<sequence length="311" mass="33308">MITRAGCIFRIYTHLIDSNFRLCSLHTSHHPPSPHSAFAMQIKDHVFYVTGGAFGLGAATVQHLHALGAYVSIMDLQLEAGQKLAEQLNSSSSGGAKRAAAFEVDVCSEEAVRAAIEGSDKLWPNVTVGGCVNCGGVGMAGKTIDQNGEPFDLDTFRKTVEINLIGTFNVSRLTAARLVRDLPKPIPKPTEATKDLGVIINTASAAALEGQAGQCPYSASKGGVLSLSLPMARDLAWFGIRVMTLVPTLFETPMMAQLPKRAREAILRTCEFPARFGYPEEFALAVQGVVENSMLNGSYIRLDGASRLGKL</sequence>
<dbReference type="Proteomes" id="UP000658997">
    <property type="component" value="Unassembled WGS sequence"/>
</dbReference>
<accession>A0A8H8TV29</accession>
<evidence type="ECO:0000313" key="3">
    <source>
        <dbReference type="EMBL" id="SYW82333.1"/>
    </source>
</evidence>
<organism evidence="3 4">
    <name type="scientific">Ustilago bromivora</name>
    <dbReference type="NCBI Taxonomy" id="307758"/>
    <lineage>
        <taxon>Eukaryota</taxon>
        <taxon>Fungi</taxon>
        <taxon>Dikarya</taxon>
        <taxon>Basidiomycota</taxon>
        <taxon>Ustilaginomycotina</taxon>
        <taxon>Ustilaginomycetes</taxon>
        <taxon>Ustilaginales</taxon>
        <taxon>Ustilaginaceae</taxon>
        <taxon>Ustilago</taxon>
    </lineage>
</organism>
<gene>
    <name evidence="3" type="ORF">UBRO2_04455</name>
</gene>
<dbReference type="Pfam" id="PF00106">
    <property type="entry name" value="adh_short"/>
    <property type="match status" value="1"/>
</dbReference>
<evidence type="ECO:0000256" key="2">
    <source>
        <dbReference type="ARBA" id="ARBA00023002"/>
    </source>
</evidence>
<proteinExistence type="predicted"/>